<dbReference type="InterPro" id="IPR025295">
    <property type="entry name" value="eCIS_core_dom"/>
</dbReference>
<dbReference type="EMBL" id="JAYKLX010000003">
    <property type="protein sequence ID" value="MEB3345414.1"/>
    <property type="molecule type" value="Genomic_DNA"/>
</dbReference>
<proteinExistence type="predicted"/>
<feature type="compositionally biased region" description="Basic and acidic residues" evidence="1">
    <location>
        <begin position="250"/>
        <end position="264"/>
    </location>
</feature>
<dbReference type="Pfam" id="PF13699">
    <property type="entry name" value="eCIS_core"/>
    <property type="match status" value="1"/>
</dbReference>
<feature type="compositionally biased region" description="Acidic residues" evidence="1">
    <location>
        <begin position="189"/>
        <end position="214"/>
    </location>
</feature>
<feature type="compositionally biased region" description="Acidic residues" evidence="1">
    <location>
        <begin position="123"/>
        <end position="136"/>
    </location>
</feature>
<evidence type="ECO:0000256" key="1">
    <source>
        <dbReference type="SAM" id="MobiDB-lite"/>
    </source>
</evidence>
<feature type="compositionally biased region" description="Basic and acidic residues" evidence="1">
    <location>
        <begin position="14"/>
        <end position="32"/>
    </location>
</feature>
<evidence type="ECO:0000313" key="4">
    <source>
        <dbReference type="Proteomes" id="UP001327027"/>
    </source>
</evidence>
<feature type="compositionally biased region" description="Basic and acidic residues" evidence="1">
    <location>
        <begin position="94"/>
        <end position="116"/>
    </location>
</feature>
<feature type="compositionally biased region" description="Basic and acidic residues" evidence="1">
    <location>
        <begin position="137"/>
        <end position="149"/>
    </location>
</feature>
<dbReference type="RefSeq" id="WP_324179439.1">
    <property type="nucleotide sequence ID" value="NZ_BAABAW010000007.1"/>
</dbReference>
<protein>
    <submittedName>
        <fullName evidence="3">DUF4157 domain-containing protein</fullName>
    </submittedName>
</protein>
<feature type="domain" description="eCIS core" evidence="2">
    <location>
        <begin position="246"/>
        <end position="321"/>
    </location>
</feature>
<comment type="caution">
    <text evidence="3">The sequence shown here is derived from an EMBL/GenBank/DDBJ whole genome shotgun (WGS) entry which is preliminary data.</text>
</comment>
<feature type="compositionally biased region" description="Acidic residues" evidence="1">
    <location>
        <begin position="150"/>
        <end position="175"/>
    </location>
</feature>
<feature type="compositionally biased region" description="Basic and acidic residues" evidence="1">
    <location>
        <begin position="176"/>
        <end position="188"/>
    </location>
</feature>
<feature type="region of interest" description="Disordered" evidence="1">
    <location>
        <begin position="1"/>
        <end position="40"/>
    </location>
</feature>
<feature type="region of interest" description="Disordered" evidence="1">
    <location>
        <begin position="71"/>
        <end position="264"/>
    </location>
</feature>
<reference evidence="3 4" key="1">
    <citation type="journal article" date="2013" name="Int. J. Syst. Evol. Microbiol.">
        <title>Aquimarina gracilis sp. nov., isolated from the gut microflora of a mussel, Mytilus coruscus, and emended description of Aquimarina spongiae.</title>
        <authorList>
            <person name="Park S.C."/>
            <person name="Choe H.N."/>
            <person name="Baik K.S."/>
            <person name="Seong C.N."/>
        </authorList>
    </citation>
    <scope>NUCLEOTIDE SEQUENCE [LARGE SCALE GENOMIC DNA]</scope>
    <source>
        <strain evidence="3 4">PSC32</strain>
    </source>
</reference>
<organism evidence="3 4">
    <name type="scientific">Aquimarina gracilis</name>
    <dbReference type="NCBI Taxonomy" id="874422"/>
    <lineage>
        <taxon>Bacteria</taxon>
        <taxon>Pseudomonadati</taxon>
        <taxon>Bacteroidota</taxon>
        <taxon>Flavobacteriia</taxon>
        <taxon>Flavobacteriales</taxon>
        <taxon>Flavobacteriaceae</taxon>
        <taxon>Aquimarina</taxon>
    </lineage>
</organism>
<keyword evidence="4" id="KW-1185">Reference proteome</keyword>
<accession>A0ABU5ZTR7</accession>
<evidence type="ECO:0000313" key="3">
    <source>
        <dbReference type="EMBL" id="MEB3345414.1"/>
    </source>
</evidence>
<evidence type="ECO:0000259" key="2">
    <source>
        <dbReference type="Pfam" id="PF13699"/>
    </source>
</evidence>
<dbReference type="Proteomes" id="UP001327027">
    <property type="component" value="Unassembled WGS sequence"/>
</dbReference>
<name>A0ABU5ZTR7_9FLAO</name>
<sequence length="330" mass="37407">MKSTSRSRRNKRPHNNEGKEHKETSFFSKENKQPFFNTANGSAVQTKLTVGQPGDKYEKEADSVANAVVDRTSKPNINGAANGIQRESLATPQEDEKLGTAEQRMEEDKLVQEKPKVQKMNGEEEEAVQMQEEEDPVQAKEEEEMVNKMEEEEESLQMMGEEEEEPVQMMEEEEPVQTKEEEEMVNKMEEEEESLQMMGEEEEEPVQMMEEEEPLQAKHKSKSGGKKTNSALSDKIKNKAGSGRKLPKPVQKEMEGHFNKDFSDVNIHTGKDAVEMNEALGAQAFTHGKDVYFNAGKYNPDATEGKRLLAHELTHVVQQNKKDSTKKASE</sequence>
<feature type="compositionally biased region" description="Basic residues" evidence="1">
    <location>
        <begin position="1"/>
        <end position="13"/>
    </location>
</feature>
<gene>
    <name evidence="3" type="ORF">U6A24_08095</name>
</gene>